<name>A0A4Y3RQ81_9ACTN</name>
<dbReference type="Proteomes" id="UP000315226">
    <property type="component" value="Unassembled WGS sequence"/>
</dbReference>
<protein>
    <submittedName>
        <fullName evidence="2">Uncharacterized protein</fullName>
    </submittedName>
</protein>
<evidence type="ECO:0000313" key="2">
    <source>
        <dbReference type="EMBL" id="GEB59178.1"/>
    </source>
</evidence>
<evidence type="ECO:0000256" key="1">
    <source>
        <dbReference type="SAM" id="MobiDB-lite"/>
    </source>
</evidence>
<feature type="region of interest" description="Disordered" evidence="1">
    <location>
        <begin position="83"/>
        <end position="109"/>
    </location>
</feature>
<sequence>METSSPVGAADAEVVGARKRAAAASAARDSFLLRIAFLPWRGVGMWGVEERVRTLVRSIGRCRDPVNTLQCGVTSDCERCDPGVNGRPRSTCPPTPRGASVRSPTVNVH</sequence>
<organism evidence="2 3">
    <name type="scientific">Streptomyces gardneri</name>
    <dbReference type="NCBI Taxonomy" id="66892"/>
    <lineage>
        <taxon>Bacteria</taxon>
        <taxon>Bacillati</taxon>
        <taxon>Actinomycetota</taxon>
        <taxon>Actinomycetes</taxon>
        <taxon>Kitasatosporales</taxon>
        <taxon>Streptomycetaceae</taxon>
        <taxon>Streptomyces</taxon>
    </lineage>
</organism>
<comment type="caution">
    <text evidence="2">The sequence shown here is derived from an EMBL/GenBank/DDBJ whole genome shotgun (WGS) entry which is preliminary data.</text>
</comment>
<reference evidence="2 3" key="1">
    <citation type="submission" date="2019-06" db="EMBL/GenBank/DDBJ databases">
        <title>Whole genome shotgun sequence of Streptomyces gardneri NBRC 12865.</title>
        <authorList>
            <person name="Hosoyama A."/>
            <person name="Uohara A."/>
            <person name="Ohji S."/>
            <person name="Ichikawa N."/>
        </authorList>
    </citation>
    <scope>NUCLEOTIDE SEQUENCE [LARGE SCALE GENOMIC DNA]</scope>
    <source>
        <strain evidence="2 3">NBRC 12865</strain>
    </source>
</reference>
<proteinExistence type="predicted"/>
<dbReference type="AlphaFoldDB" id="A0A4Y3RQ81"/>
<accession>A0A4Y3RQ81</accession>
<dbReference type="EMBL" id="BJMN01000031">
    <property type="protein sequence ID" value="GEB59178.1"/>
    <property type="molecule type" value="Genomic_DNA"/>
</dbReference>
<keyword evidence="3" id="KW-1185">Reference proteome</keyword>
<gene>
    <name evidence="2" type="ORF">SGA01_47830</name>
</gene>
<evidence type="ECO:0000313" key="3">
    <source>
        <dbReference type="Proteomes" id="UP000315226"/>
    </source>
</evidence>